<feature type="transmembrane region" description="Helical" evidence="8">
    <location>
        <begin position="241"/>
        <end position="260"/>
    </location>
</feature>
<feature type="domain" description="Major facilitator superfamily (MFS) profile" evidence="9">
    <location>
        <begin position="70"/>
        <end position="526"/>
    </location>
</feature>
<evidence type="ECO:0000256" key="8">
    <source>
        <dbReference type="SAM" id="Phobius"/>
    </source>
</evidence>
<evidence type="ECO:0000313" key="11">
    <source>
        <dbReference type="Proteomes" id="UP000094236"/>
    </source>
</evidence>
<dbReference type="FunFam" id="1.20.1250.20:FF:000171">
    <property type="entry name" value="MFS general substrate transporter"/>
    <property type="match status" value="1"/>
</dbReference>
<evidence type="ECO:0000259" key="9">
    <source>
        <dbReference type="PROSITE" id="PS50850"/>
    </source>
</evidence>
<comment type="similarity">
    <text evidence="2">Belongs to the major facilitator superfamily.</text>
</comment>
<keyword evidence="3" id="KW-0813">Transport</keyword>
<feature type="transmembrane region" description="Helical" evidence="8">
    <location>
        <begin position="115"/>
        <end position="132"/>
    </location>
</feature>
<evidence type="ECO:0000256" key="6">
    <source>
        <dbReference type="ARBA" id="ARBA00023136"/>
    </source>
</evidence>
<evidence type="ECO:0000256" key="4">
    <source>
        <dbReference type="ARBA" id="ARBA00022692"/>
    </source>
</evidence>
<keyword evidence="4 8" id="KW-0812">Transmembrane</keyword>
<protein>
    <recommendedName>
        <fullName evidence="9">Major facilitator superfamily (MFS) profile domain-containing protein</fullName>
    </recommendedName>
</protein>
<dbReference type="AlphaFoldDB" id="A0A1E4TW49"/>
<dbReference type="OrthoDB" id="3936150at2759"/>
<evidence type="ECO:0000256" key="1">
    <source>
        <dbReference type="ARBA" id="ARBA00004141"/>
    </source>
</evidence>
<feature type="transmembrane region" description="Helical" evidence="8">
    <location>
        <begin position="472"/>
        <end position="495"/>
    </location>
</feature>
<dbReference type="InterPro" id="IPR020846">
    <property type="entry name" value="MFS_dom"/>
</dbReference>
<feature type="region of interest" description="Disordered" evidence="7">
    <location>
        <begin position="1"/>
        <end position="27"/>
    </location>
</feature>
<sequence length="530" mass="58093">MSVTEKEVGSQNVTEFKNDNSSNSTIPLMDVEDQSSESLNEKDMLGLEGDDYVLAKKMSLVNDALDEIGFTPYHLKLFFLNGMGYSTDSQLTMLQSTVDTYINYQFKQGFSSSTVSLYVGLLVGAIVWGFSADLIGRKIAFNTSLFLSAVFSFLAGTMGNYGTYCLFVALSAAACGGNLVLDTTVFLEFLPHNKHWMVTFFAFWWGIGQTVAVAIAWPFLVHYSCSDTDNCLSGDNHGWRYTWFVNSAIVLILAIARVTVVRLEETPKFLISNKRDVECIRNLHRIADKYGRSCSLTLEKLEACGRIKSNDSFKNAHSMAEVYDLVKGHIKVLFANKTIARSTSLVILSWTLLGIAYPLYSNFLPVYLESRSAAVGSTSVNETYRNNVITNAFSTLGPILGALLLMIPRVGHRGCMAIGGISSMALFFGYTAVRTELQNVALSSASYITMFTYYGCLYAYTPEVLPSSARGTGNAIAIACTRLMGAIVPVIAYFANTSTSIPIWICGAAIGIIGFAALFFPFDPSTKRVV</sequence>
<dbReference type="GO" id="GO:0016020">
    <property type="term" value="C:membrane"/>
    <property type="evidence" value="ECO:0007669"/>
    <property type="project" value="UniProtKB-SubCell"/>
</dbReference>
<dbReference type="CDD" id="cd17316">
    <property type="entry name" value="MFS_SV2_like"/>
    <property type="match status" value="1"/>
</dbReference>
<dbReference type="PANTHER" id="PTHR23511:SF4">
    <property type="entry name" value="MAJOR FACILITATOR SUPERFAMILY (MFS) PROFILE DOMAIN-CONTAINING PROTEIN"/>
    <property type="match status" value="1"/>
</dbReference>
<keyword evidence="11" id="KW-1185">Reference proteome</keyword>
<dbReference type="SUPFAM" id="SSF103473">
    <property type="entry name" value="MFS general substrate transporter"/>
    <property type="match status" value="1"/>
</dbReference>
<evidence type="ECO:0000313" key="10">
    <source>
        <dbReference type="EMBL" id="ODV96013.1"/>
    </source>
</evidence>
<feature type="transmembrane region" description="Helical" evidence="8">
    <location>
        <begin position="202"/>
        <end position="221"/>
    </location>
</feature>
<evidence type="ECO:0000256" key="2">
    <source>
        <dbReference type="ARBA" id="ARBA00008335"/>
    </source>
</evidence>
<feature type="transmembrane region" description="Helical" evidence="8">
    <location>
        <begin position="501"/>
        <end position="522"/>
    </location>
</feature>
<dbReference type="Pfam" id="PF07690">
    <property type="entry name" value="MFS_1"/>
    <property type="match status" value="1"/>
</dbReference>
<dbReference type="Proteomes" id="UP000094236">
    <property type="component" value="Unassembled WGS sequence"/>
</dbReference>
<organism evidence="10 11">
    <name type="scientific">Pachysolen tannophilus NRRL Y-2460</name>
    <dbReference type="NCBI Taxonomy" id="669874"/>
    <lineage>
        <taxon>Eukaryota</taxon>
        <taxon>Fungi</taxon>
        <taxon>Dikarya</taxon>
        <taxon>Ascomycota</taxon>
        <taxon>Saccharomycotina</taxon>
        <taxon>Pichiomycetes</taxon>
        <taxon>Pachysolenaceae</taxon>
        <taxon>Pachysolen</taxon>
    </lineage>
</organism>
<feature type="transmembrane region" description="Helical" evidence="8">
    <location>
        <begin position="388"/>
        <end position="407"/>
    </location>
</feature>
<dbReference type="STRING" id="669874.A0A1E4TW49"/>
<keyword evidence="5 8" id="KW-1133">Transmembrane helix</keyword>
<accession>A0A1E4TW49</accession>
<dbReference type="InterPro" id="IPR011701">
    <property type="entry name" value="MFS"/>
</dbReference>
<feature type="compositionally biased region" description="Polar residues" evidence="7">
    <location>
        <begin position="9"/>
        <end position="26"/>
    </location>
</feature>
<feature type="transmembrane region" description="Helical" evidence="8">
    <location>
        <begin position="161"/>
        <end position="181"/>
    </location>
</feature>
<evidence type="ECO:0000256" key="3">
    <source>
        <dbReference type="ARBA" id="ARBA00022448"/>
    </source>
</evidence>
<feature type="transmembrane region" description="Helical" evidence="8">
    <location>
        <begin position="345"/>
        <end position="368"/>
    </location>
</feature>
<dbReference type="InterPro" id="IPR036259">
    <property type="entry name" value="MFS_trans_sf"/>
</dbReference>
<feature type="transmembrane region" description="Helical" evidence="8">
    <location>
        <begin position="439"/>
        <end position="460"/>
    </location>
</feature>
<dbReference type="EMBL" id="KV454013">
    <property type="protein sequence ID" value="ODV96013.1"/>
    <property type="molecule type" value="Genomic_DNA"/>
</dbReference>
<dbReference type="GO" id="GO:0022857">
    <property type="term" value="F:transmembrane transporter activity"/>
    <property type="evidence" value="ECO:0007669"/>
    <property type="project" value="InterPro"/>
</dbReference>
<dbReference type="PANTHER" id="PTHR23511">
    <property type="entry name" value="SYNAPTIC VESICLE GLYCOPROTEIN 2"/>
    <property type="match status" value="1"/>
</dbReference>
<proteinExistence type="inferred from homology"/>
<comment type="subcellular location">
    <subcellularLocation>
        <location evidence="1">Membrane</location>
        <topology evidence="1">Multi-pass membrane protein</topology>
    </subcellularLocation>
</comment>
<feature type="transmembrane region" description="Helical" evidence="8">
    <location>
        <begin position="414"/>
        <end position="433"/>
    </location>
</feature>
<reference evidence="11" key="1">
    <citation type="submission" date="2016-05" db="EMBL/GenBank/DDBJ databases">
        <title>Comparative genomics of biotechnologically important yeasts.</title>
        <authorList>
            <consortium name="DOE Joint Genome Institute"/>
            <person name="Riley R."/>
            <person name="Haridas S."/>
            <person name="Wolfe K.H."/>
            <person name="Lopes M.R."/>
            <person name="Hittinger C.T."/>
            <person name="Goker M."/>
            <person name="Salamov A."/>
            <person name="Wisecaver J."/>
            <person name="Long T.M."/>
            <person name="Aerts A.L."/>
            <person name="Barry K."/>
            <person name="Choi C."/>
            <person name="Clum A."/>
            <person name="Coughlan A.Y."/>
            <person name="Deshpande S."/>
            <person name="Douglass A.P."/>
            <person name="Hanson S.J."/>
            <person name="Klenk H.-P."/>
            <person name="Labutti K."/>
            <person name="Lapidus A."/>
            <person name="Lindquist E."/>
            <person name="Lipzen A."/>
            <person name="Meier-Kolthoff J.P."/>
            <person name="Ohm R.A."/>
            <person name="Otillar R.P."/>
            <person name="Pangilinan J."/>
            <person name="Peng Y."/>
            <person name="Rokas A."/>
            <person name="Rosa C.A."/>
            <person name="Scheuner C."/>
            <person name="Sibirny A.A."/>
            <person name="Slot J.C."/>
            <person name="Stielow J.B."/>
            <person name="Sun H."/>
            <person name="Kurtzman C.P."/>
            <person name="Blackwell M."/>
            <person name="Grigoriev I.V."/>
            <person name="Jeffries T.W."/>
        </authorList>
    </citation>
    <scope>NUCLEOTIDE SEQUENCE [LARGE SCALE GENOMIC DNA]</scope>
    <source>
        <strain evidence="11">NRRL Y-2460</strain>
    </source>
</reference>
<dbReference type="Gene3D" id="1.20.1250.20">
    <property type="entry name" value="MFS general substrate transporter like domains"/>
    <property type="match status" value="1"/>
</dbReference>
<feature type="transmembrane region" description="Helical" evidence="8">
    <location>
        <begin position="139"/>
        <end position="155"/>
    </location>
</feature>
<keyword evidence="6 8" id="KW-0472">Membrane</keyword>
<evidence type="ECO:0000256" key="5">
    <source>
        <dbReference type="ARBA" id="ARBA00022989"/>
    </source>
</evidence>
<evidence type="ECO:0000256" key="7">
    <source>
        <dbReference type="SAM" id="MobiDB-lite"/>
    </source>
</evidence>
<gene>
    <name evidence="10" type="ORF">PACTADRAFT_56605</name>
</gene>
<dbReference type="PROSITE" id="PS50850">
    <property type="entry name" value="MFS"/>
    <property type="match status" value="1"/>
</dbReference>
<name>A0A1E4TW49_PACTA</name>